<dbReference type="EMBL" id="CAJVPW010004143">
    <property type="protein sequence ID" value="CAG8535738.1"/>
    <property type="molecule type" value="Genomic_DNA"/>
</dbReference>
<proteinExistence type="predicted"/>
<organism evidence="1 2">
    <name type="scientific">Cetraspora pellucida</name>
    <dbReference type="NCBI Taxonomy" id="1433469"/>
    <lineage>
        <taxon>Eukaryota</taxon>
        <taxon>Fungi</taxon>
        <taxon>Fungi incertae sedis</taxon>
        <taxon>Mucoromycota</taxon>
        <taxon>Glomeromycotina</taxon>
        <taxon>Glomeromycetes</taxon>
        <taxon>Diversisporales</taxon>
        <taxon>Gigasporaceae</taxon>
        <taxon>Cetraspora</taxon>
    </lineage>
</organism>
<reference evidence="1" key="1">
    <citation type="submission" date="2021-06" db="EMBL/GenBank/DDBJ databases">
        <authorList>
            <person name="Kallberg Y."/>
            <person name="Tangrot J."/>
            <person name="Rosling A."/>
        </authorList>
    </citation>
    <scope>NUCLEOTIDE SEQUENCE</scope>
    <source>
        <strain evidence="1">28 12/20/2015</strain>
    </source>
</reference>
<evidence type="ECO:0000313" key="1">
    <source>
        <dbReference type="EMBL" id="CAG8535738.1"/>
    </source>
</evidence>
<keyword evidence="2" id="KW-1185">Reference proteome</keyword>
<sequence length="95" mass="10402">MVRGLKYLHSEGVLHRDLKSHNVLITEGYIAKLADFGLAKLLNSSHKSPSGEGIKGTIQELTNDNAVIYQVGSGTKKENVPTDTPEKIKNIITRC</sequence>
<gene>
    <name evidence="1" type="ORF">SPELUC_LOCUS4571</name>
</gene>
<evidence type="ECO:0000313" key="2">
    <source>
        <dbReference type="Proteomes" id="UP000789366"/>
    </source>
</evidence>
<protein>
    <submittedName>
        <fullName evidence="1">1579_t:CDS:1</fullName>
    </submittedName>
</protein>
<dbReference type="Proteomes" id="UP000789366">
    <property type="component" value="Unassembled WGS sequence"/>
</dbReference>
<accession>A0ACA9LMI4</accession>
<name>A0ACA9LMI4_9GLOM</name>
<comment type="caution">
    <text evidence="1">The sequence shown here is derived from an EMBL/GenBank/DDBJ whole genome shotgun (WGS) entry which is preliminary data.</text>
</comment>